<keyword evidence="3" id="KW-1185">Reference proteome</keyword>
<dbReference type="Proteomes" id="UP000258016">
    <property type="component" value="Chromosome"/>
</dbReference>
<sequence length="76" mass="8267">MALAFALLCGTFMILAAFWLHAGLLKGAELLADTVKTSWSGEQIATFMQYAAPLSLIMVGLGLALMFWSTERAKKQ</sequence>
<reference evidence="2 3" key="1">
    <citation type="submission" date="2017-03" db="EMBL/GenBank/DDBJ databases">
        <title>Complete genome sequence of Blastomonas fulva degrading microcsystin LR.</title>
        <authorList>
            <person name="Lee H.-g."/>
            <person name="Jin L."/>
            <person name="oh H.-M."/>
        </authorList>
    </citation>
    <scope>NUCLEOTIDE SEQUENCE [LARGE SCALE GENOMIC DNA]</scope>
    <source>
        <strain evidence="2 3">T2</strain>
    </source>
</reference>
<evidence type="ECO:0000313" key="3">
    <source>
        <dbReference type="Proteomes" id="UP000258016"/>
    </source>
</evidence>
<accession>A0ABM6M9H1</accession>
<dbReference type="RefSeq" id="WP_054135353.1">
    <property type="nucleotide sequence ID" value="NZ_CP020083.1"/>
</dbReference>
<dbReference type="EMBL" id="CP020083">
    <property type="protein sequence ID" value="ASR52647.1"/>
    <property type="molecule type" value="Genomic_DNA"/>
</dbReference>
<name>A0ABM6M9H1_9SPHN</name>
<gene>
    <name evidence="2" type="ORF">B5J99_15240</name>
</gene>
<proteinExistence type="predicted"/>
<keyword evidence="1" id="KW-0472">Membrane</keyword>
<evidence type="ECO:0000313" key="2">
    <source>
        <dbReference type="EMBL" id="ASR52647.1"/>
    </source>
</evidence>
<keyword evidence="1" id="KW-1133">Transmembrane helix</keyword>
<feature type="transmembrane region" description="Helical" evidence="1">
    <location>
        <begin position="51"/>
        <end position="68"/>
    </location>
</feature>
<evidence type="ECO:0000256" key="1">
    <source>
        <dbReference type="SAM" id="Phobius"/>
    </source>
</evidence>
<protein>
    <submittedName>
        <fullName evidence="2">Uncharacterized protein</fullName>
    </submittedName>
</protein>
<organism evidence="2 3">
    <name type="scientific">Blastomonas fulva</name>
    <dbReference type="NCBI Taxonomy" id="1550728"/>
    <lineage>
        <taxon>Bacteria</taxon>
        <taxon>Pseudomonadati</taxon>
        <taxon>Pseudomonadota</taxon>
        <taxon>Alphaproteobacteria</taxon>
        <taxon>Sphingomonadales</taxon>
        <taxon>Sphingomonadaceae</taxon>
        <taxon>Blastomonas</taxon>
    </lineage>
</organism>
<keyword evidence="1" id="KW-0812">Transmembrane</keyword>
<dbReference type="GeneID" id="303486940"/>